<name>A0A7N2MKD8_QUELO</name>
<evidence type="ECO:0000313" key="4">
    <source>
        <dbReference type="Proteomes" id="UP000594261"/>
    </source>
</evidence>
<keyword evidence="1" id="KW-0328">Glycosyltransferase</keyword>
<keyword evidence="4" id="KW-1185">Reference proteome</keyword>
<accession>A0A7N2MKD8</accession>
<reference evidence="3 4" key="1">
    <citation type="journal article" date="2016" name="G3 (Bethesda)">
        <title>First Draft Assembly and Annotation of the Genome of a California Endemic Oak Quercus lobata Nee (Fagaceae).</title>
        <authorList>
            <person name="Sork V.L."/>
            <person name="Fitz-Gibbon S.T."/>
            <person name="Puiu D."/>
            <person name="Crepeau M."/>
            <person name="Gugger P.F."/>
            <person name="Sherman R."/>
            <person name="Stevens K."/>
            <person name="Langley C.H."/>
            <person name="Pellegrini M."/>
            <person name="Salzberg S.L."/>
        </authorList>
    </citation>
    <scope>NUCLEOTIDE SEQUENCE [LARGE SCALE GENOMIC DNA]</scope>
    <source>
        <strain evidence="3 4">cv. SW786</strain>
    </source>
</reference>
<dbReference type="GO" id="GO:0008194">
    <property type="term" value="F:UDP-glycosyltransferase activity"/>
    <property type="evidence" value="ECO:0007669"/>
    <property type="project" value="InterPro"/>
</dbReference>
<evidence type="ECO:0008006" key="5">
    <source>
        <dbReference type="Google" id="ProtNLM"/>
    </source>
</evidence>
<evidence type="ECO:0000256" key="2">
    <source>
        <dbReference type="ARBA" id="ARBA00022679"/>
    </source>
</evidence>
<dbReference type="EMBL" id="LRBV02000009">
    <property type="status" value="NOT_ANNOTATED_CDS"/>
    <property type="molecule type" value="Genomic_DNA"/>
</dbReference>
<proteinExistence type="predicted"/>
<dbReference type="Gene3D" id="3.40.50.2000">
    <property type="entry name" value="Glycogen Phosphorylase B"/>
    <property type="match status" value="3"/>
</dbReference>
<dbReference type="SUPFAM" id="SSF53756">
    <property type="entry name" value="UDP-Glycosyltransferase/glycogen phosphorylase"/>
    <property type="match status" value="1"/>
</dbReference>
<evidence type="ECO:0000256" key="1">
    <source>
        <dbReference type="ARBA" id="ARBA00022676"/>
    </source>
</evidence>
<dbReference type="EnsemblPlants" id="QL09p035036:mrna">
    <property type="protein sequence ID" value="QL09p035036:mrna"/>
    <property type="gene ID" value="QL09p035036"/>
</dbReference>
<dbReference type="Gramene" id="QL09p035036:mrna">
    <property type="protein sequence ID" value="QL09p035036:mrna"/>
    <property type="gene ID" value="QL09p035036"/>
</dbReference>
<protein>
    <recommendedName>
        <fullName evidence="5">UDP-glycosyltransferase</fullName>
    </recommendedName>
</protein>
<dbReference type="PANTHER" id="PTHR48046">
    <property type="entry name" value="UDP-GLYCOSYLTRANSFERASE 72E1"/>
    <property type="match status" value="1"/>
</dbReference>
<dbReference type="PANTHER" id="PTHR48046:SF4">
    <property type="entry name" value="GLYCOSYLTRANSFERASE"/>
    <property type="match status" value="1"/>
</dbReference>
<dbReference type="CDD" id="cd03784">
    <property type="entry name" value="GT1_Gtf-like"/>
    <property type="match status" value="1"/>
</dbReference>
<sequence length="352" mass="39090">MKVHVAVLPSPGMGPIIPLLELAKQLVVCHGIHVSLFNITTEASAAQNQLLHSPTLPPNLKVIDLRPVDISALVTEDAGIVTRLCINVQESLKPLKSVLIELGKPQALIIELFWTQAFEICNELSIPTYMLFTCSTAFLTFTLYLPTLDREVECEYVDLPEYKWVLFHFNRTPLATGIFLNSWEDFETALLKAIRKLPFYKQIATPPVHPVGPLIKEDEPLTELGAKCVAWLDKQPLDSILLVSLGSGGTLTNAQLTELAWGLELSQQRSYWWLAYLPKGFIERTKGVGLVMPSWAQQVAAPPPINGCVFVSLWVELYSREHHLWCANDSVAALCRAENECGDAGGRGRCGY</sequence>
<dbReference type="InterPro" id="IPR002213">
    <property type="entry name" value="UDP_glucos_trans"/>
</dbReference>
<dbReference type="InParanoid" id="A0A7N2MKD8"/>
<dbReference type="AlphaFoldDB" id="A0A7N2MKD8"/>
<reference evidence="3" key="2">
    <citation type="submission" date="2021-01" db="UniProtKB">
        <authorList>
            <consortium name="EnsemblPlants"/>
        </authorList>
    </citation>
    <scope>IDENTIFICATION</scope>
</reference>
<evidence type="ECO:0000313" key="3">
    <source>
        <dbReference type="EnsemblPlants" id="QL09p035036:mrna"/>
    </source>
</evidence>
<organism evidence="3 4">
    <name type="scientific">Quercus lobata</name>
    <name type="common">Valley oak</name>
    <dbReference type="NCBI Taxonomy" id="97700"/>
    <lineage>
        <taxon>Eukaryota</taxon>
        <taxon>Viridiplantae</taxon>
        <taxon>Streptophyta</taxon>
        <taxon>Embryophyta</taxon>
        <taxon>Tracheophyta</taxon>
        <taxon>Spermatophyta</taxon>
        <taxon>Magnoliopsida</taxon>
        <taxon>eudicotyledons</taxon>
        <taxon>Gunneridae</taxon>
        <taxon>Pentapetalae</taxon>
        <taxon>rosids</taxon>
        <taxon>fabids</taxon>
        <taxon>Fagales</taxon>
        <taxon>Fagaceae</taxon>
        <taxon>Quercus</taxon>
    </lineage>
</organism>
<keyword evidence="2" id="KW-0808">Transferase</keyword>
<dbReference type="Proteomes" id="UP000594261">
    <property type="component" value="Chromosome 9"/>
</dbReference>